<dbReference type="Gene3D" id="3.40.190.80">
    <property type="match status" value="1"/>
</dbReference>
<dbReference type="EMBL" id="JAPFQN010000002">
    <property type="protein sequence ID" value="MCX2742737.1"/>
    <property type="molecule type" value="Genomic_DNA"/>
</dbReference>
<sequence length="285" mass="31719">MNEDKLKILTDTAIEAAKKAGNYIKSFPREDLNVEMKDEQETLASQVVTQVDKEVESLIVEHLKDSMSEYDLGLLTEETTDDQSRLKKAFFWCIDPIDGTLSFVENQEGYAVSIALISRSGVPCIGVVYDPVNSVLYYASKGLGAYKDGHKIQINESDDLNIYLDRSSAKDERYEKILDHLKKQGFNITGPKLGYGAVMNAIKSIENAPGCYFKLSKKSEGGGSIWDFAATCCIYTEAGLTCINEEGQPLNLNNEKTTFMHESGIIYSSNHEVALTILNYTQESK</sequence>
<comment type="caution">
    <text evidence="1">The sequence shown here is derived from an EMBL/GenBank/DDBJ whole genome shotgun (WGS) entry which is preliminary data.</text>
</comment>
<proteinExistence type="predicted"/>
<accession>A0ABT3RMA2</accession>
<dbReference type="SUPFAM" id="SSF56655">
    <property type="entry name" value="Carbohydrate phosphatase"/>
    <property type="match status" value="1"/>
</dbReference>
<dbReference type="PRINTS" id="PR00377">
    <property type="entry name" value="IMPHPHTASES"/>
</dbReference>
<gene>
    <name evidence="1" type="ORF">OO013_02605</name>
</gene>
<reference evidence="1 2" key="1">
    <citation type="submission" date="2022-11" db="EMBL/GenBank/DDBJ databases">
        <title>The characterization of three novel Bacteroidetes species and genomic analysis of their roles in tidal elemental geochemical cycles.</title>
        <authorList>
            <person name="Ma K."/>
        </authorList>
    </citation>
    <scope>NUCLEOTIDE SEQUENCE [LARGE SCALE GENOMIC DNA]</scope>
    <source>
        <strain evidence="1 2">M17</strain>
    </source>
</reference>
<dbReference type="Pfam" id="PF00459">
    <property type="entry name" value="Inositol_P"/>
    <property type="match status" value="1"/>
</dbReference>
<organism evidence="1 2">
    <name type="scientific">Mangrovivirga halotolerans</name>
    <dbReference type="NCBI Taxonomy" id="2993936"/>
    <lineage>
        <taxon>Bacteria</taxon>
        <taxon>Pseudomonadati</taxon>
        <taxon>Bacteroidota</taxon>
        <taxon>Cytophagia</taxon>
        <taxon>Cytophagales</taxon>
        <taxon>Mangrovivirgaceae</taxon>
        <taxon>Mangrovivirga</taxon>
    </lineage>
</organism>
<dbReference type="PANTHER" id="PTHR20854">
    <property type="entry name" value="INOSITOL MONOPHOSPHATASE"/>
    <property type="match status" value="1"/>
</dbReference>
<dbReference type="Gene3D" id="3.30.540.10">
    <property type="entry name" value="Fructose-1,6-Bisphosphatase, subunit A, domain 1"/>
    <property type="match status" value="1"/>
</dbReference>
<dbReference type="Proteomes" id="UP001209885">
    <property type="component" value="Unassembled WGS sequence"/>
</dbReference>
<dbReference type="PANTHER" id="PTHR20854:SF4">
    <property type="entry name" value="INOSITOL-1-MONOPHOSPHATASE-RELATED"/>
    <property type="match status" value="1"/>
</dbReference>
<dbReference type="InterPro" id="IPR000760">
    <property type="entry name" value="Inositol_monophosphatase-like"/>
</dbReference>
<protein>
    <submittedName>
        <fullName evidence="1">Inositol monophosphatase</fullName>
    </submittedName>
</protein>
<evidence type="ECO:0000313" key="1">
    <source>
        <dbReference type="EMBL" id="MCX2742737.1"/>
    </source>
</evidence>
<name>A0ABT3RMA2_9BACT</name>
<keyword evidence="2" id="KW-1185">Reference proteome</keyword>
<dbReference type="RefSeq" id="WP_266055050.1">
    <property type="nucleotide sequence ID" value="NZ_JAPFQN010000002.1"/>
</dbReference>
<evidence type="ECO:0000313" key="2">
    <source>
        <dbReference type="Proteomes" id="UP001209885"/>
    </source>
</evidence>